<keyword evidence="4" id="KW-0449">Lipoprotein</keyword>
<reference evidence="8 9" key="1">
    <citation type="journal article" date="2013" name="BMC Genomics">
        <title>The miniature genome of a carnivorous plant Genlisea aurea contains a low number of genes and short non-coding sequences.</title>
        <authorList>
            <person name="Leushkin E.V."/>
            <person name="Sutormin R.A."/>
            <person name="Nabieva E.R."/>
            <person name="Penin A.A."/>
            <person name="Kondrashov A.S."/>
            <person name="Logacheva M.D."/>
        </authorList>
    </citation>
    <scope>NUCLEOTIDE SEQUENCE [LARGE SCALE GENOMIC DNA]</scope>
</reference>
<evidence type="ECO:0000256" key="3">
    <source>
        <dbReference type="ARBA" id="ARBA00022723"/>
    </source>
</evidence>
<evidence type="ECO:0000259" key="7">
    <source>
        <dbReference type="PROSITE" id="PS50846"/>
    </source>
</evidence>
<dbReference type="Proteomes" id="UP000015453">
    <property type="component" value="Unassembled WGS sequence"/>
</dbReference>
<dbReference type="PANTHER" id="PTHR45868">
    <property type="entry name" value="HEAVY METAL-ASSOCIATED ISOPRENYLATED PLANT PROTEIN 33-RELATED"/>
    <property type="match status" value="1"/>
</dbReference>
<evidence type="ECO:0000256" key="6">
    <source>
        <dbReference type="SAM" id="MobiDB-lite"/>
    </source>
</evidence>
<name>S8EFS9_9LAMI</name>
<evidence type="ECO:0000256" key="5">
    <source>
        <dbReference type="ARBA" id="ARBA00024045"/>
    </source>
</evidence>
<dbReference type="PANTHER" id="PTHR45868:SF80">
    <property type="entry name" value="F15K9.8-RELATED"/>
    <property type="match status" value="1"/>
</dbReference>
<feature type="non-terminal residue" evidence="8">
    <location>
        <position position="120"/>
    </location>
</feature>
<dbReference type="FunFam" id="3.30.70.100:FF:000008">
    <property type="entry name" value="Copper transport protein ATOX1"/>
    <property type="match status" value="1"/>
</dbReference>
<comment type="similarity">
    <text evidence="5">Belongs to the HIPP family.</text>
</comment>
<dbReference type="GO" id="GO:0046872">
    <property type="term" value="F:metal ion binding"/>
    <property type="evidence" value="ECO:0007669"/>
    <property type="project" value="UniProtKB-KW"/>
</dbReference>
<keyword evidence="3" id="KW-0479">Metal-binding</keyword>
<dbReference type="CDD" id="cd00371">
    <property type="entry name" value="HMA"/>
    <property type="match status" value="1"/>
</dbReference>
<gene>
    <name evidence="8" type="ORF">M569_03271</name>
</gene>
<dbReference type="GO" id="GO:0016020">
    <property type="term" value="C:membrane"/>
    <property type="evidence" value="ECO:0007669"/>
    <property type="project" value="UniProtKB-SubCell"/>
</dbReference>
<dbReference type="EMBL" id="AUSU01001242">
    <property type="protein sequence ID" value="EPS71492.1"/>
    <property type="molecule type" value="Genomic_DNA"/>
</dbReference>
<evidence type="ECO:0000313" key="8">
    <source>
        <dbReference type="EMBL" id="EPS71492.1"/>
    </source>
</evidence>
<evidence type="ECO:0000256" key="2">
    <source>
        <dbReference type="ARBA" id="ARBA00022481"/>
    </source>
</evidence>
<evidence type="ECO:0000256" key="4">
    <source>
        <dbReference type="ARBA" id="ARBA00023289"/>
    </source>
</evidence>
<dbReference type="PROSITE" id="PS50846">
    <property type="entry name" value="HMA_2"/>
    <property type="match status" value="1"/>
</dbReference>
<feature type="domain" description="HMA" evidence="7">
    <location>
        <begin position="1"/>
        <end position="64"/>
    </location>
</feature>
<organism evidence="8 9">
    <name type="scientific">Genlisea aurea</name>
    <dbReference type="NCBI Taxonomy" id="192259"/>
    <lineage>
        <taxon>Eukaryota</taxon>
        <taxon>Viridiplantae</taxon>
        <taxon>Streptophyta</taxon>
        <taxon>Embryophyta</taxon>
        <taxon>Tracheophyta</taxon>
        <taxon>Spermatophyta</taxon>
        <taxon>Magnoliopsida</taxon>
        <taxon>eudicotyledons</taxon>
        <taxon>Gunneridae</taxon>
        <taxon>Pentapetalae</taxon>
        <taxon>asterids</taxon>
        <taxon>lamiids</taxon>
        <taxon>Lamiales</taxon>
        <taxon>Lentibulariaceae</taxon>
        <taxon>Genlisea</taxon>
    </lineage>
</organism>
<feature type="compositionally biased region" description="Basic and acidic residues" evidence="6">
    <location>
        <begin position="64"/>
        <end position="83"/>
    </location>
</feature>
<comment type="caution">
    <text evidence="8">The sequence shown here is derived from an EMBL/GenBank/DDBJ whole genome shotgun (WGS) entry which is preliminary data.</text>
</comment>
<dbReference type="GO" id="GO:0009626">
    <property type="term" value="P:plant-type hypersensitive response"/>
    <property type="evidence" value="ECO:0007669"/>
    <property type="project" value="UniProtKB-KW"/>
</dbReference>
<evidence type="ECO:0000256" key="1">
    <source>
        <dbReference type="ARBA" id="ARBA00004170"/>
    </source>
</evidence>
<feature type="compositionally biased region" description="Low complexity" evidence="6">
    <location>
        <begin position="98"/>
        <end position="107"/>
    </location>
</feature>
<sequence>FQTWVLKVLIHCQGCKKKVEKILRSIEGVYTTNIDSQQNKVTVTGDVDPQILIKKISRAGKHAEFWPENLHAGKEKKPGKSETGESSEEEDDGDEEQSNSPPENNNNGCDDEQVKAKFSP</sequence>
<dbReference type="InterPro" id="IPR006121">
    <property type="entry name" value="HMA_dom"/>
</dbReference>
<feature type="region of interest" description="Disordered" evidence="6">
    <location>
        <begin position="64"/>
        <end position="120"/>
    </location>
</feature>
<protein>
    <recommendedName>
        <fullName evidence="7">HMA domain-containing protein</fullName>
    </recommendedName>
</protein>
<keyword evidence="2" id="KW-0488">Methylation</keyword>
<proteinExistence type="inferred from homology"/>
<dbReference type="SUPFAM" id="SSF55008">
    <property type="entry name" value="HMA, heavy metal-associated domain"/>
    <property type="match status" value="1"/>
</dbReference>
<feature type="non-terminal residue" evidence="8">
    <location>
        <position position="1"/>
    </location>
</feature>
<keyword evidence="4" id="KW-0636">Prenylation</keyword>
<comment type="subcellular location">
    <subcellularLocation>
        <location evidence="1">Membrane</location>
        <topology evidence="1">Peripheral membrane protein</topology>
    </subcellularLocation>
</comment>
<dbReference type="InterPro" id="IPR036163">
    <property type="entry name" value="HMA_dom_sf"/>
</dbReference>
<accession>S8EFS9</accession>
<dbReference type="OrthoDB" id="689350at2759"/>
<keyword evidence="9" id="KW-1185">Reference proteome</keyword>
<dbReference type="AlphaFoldDB" id="S8EFS9"/>
<dbReference type="Pfam" id="PF00403">
    <property type="entry name" value="HMA"/>
    <property type="match status" value="1"/>
</dbReference>
<dbReference type="Gene3D" id="3.30.70.100">
    <property type="match status" value="1"/>
</dbReference>
<evidence type="ECO:0000313" key="9">
    <source>
        <dbReference type="Proteomes" id="UP000015453"/>
    </source>
</evidence>
<feature type="compositionally biased region" description="Acidic residues" evidence="6">
    <location>
        <begin position="85"/>
        <end position="97"/>
    </location>
</feature>